<dbReference type="CDD" id="cd00845">
    <property type="entry name" value="MPP_UshA_N_like"/>
    <property type="match status" value="1"/>
</dbReference>
<keyword evidence="2" id="KW-0378">Hydrolase</keyword>
<dbReference type="GO" id="GO:0000166">
    <property type="term" value="F:nucleotide binding"/>
    <property type="evidence" value="ECO:0007669"/>
    <property type="project" value="UniProtKB-KW"/>
</dbReference>
<dbReference type="PROSITE" id="PS51318">
    <property type="entry name" value="TAT"/>
    <property type="match status" value="1"/>
</dbReference>
<dbReference type="Gene3D" id="3.60.21.10">
    <property type="match status" value="1"/>
</dbReference>
<evidence type="ECO:0000313" key="5">
    <source>
        <dbReference type="Proteomes" id="UP000309488"/>
    </source>
</evidence>
<dbReference type="Proteomes" id="UP000309488">
    <property type="component" value="Unassembled WGS sequence"/>
</dbReference>
<dbReference type="InterPro" id="IPR006146">
    <property type="entry name" value="5'-Nucleotdase_CS"/>
</dbReference>
<evidence type="ECO:0000256" key="1">
    <source>
        <dbReference type="ARBA" id="ARBA00006654"/>
    </source>
</evidence>
<dbReference type="InterPro" id="IPR019546">
    <property type="entry name" value="TAT_signal_bac_arc"/>
</dbReference>
<dbReference type="GO" id="GO:0009166">
    <property type="term" value="P:nucleotide catabolic process"/>
    <property type="evidence" value="ECO:0007669"/>
    <property type="project" value="InterPro"/>
</dbReference>
<organism evidence="4 5">
    <name type="scientific">Pedobacter polaris</name>
    <dbReference type="NCBI Taxonomy" id="2571273"/>
    <lineage>
        <taxon>Bacteria</taxon>
        <taxon>Pseudomonadati</taxon>
        <taxon>Bacteroidota</taxon>
        <taxon>Sphingobacteriia</taxon>
        <taxon>Sphingobacteriales</taxon>
        <taxon>Sphingobacteriaceae</taxon>
        <taxon>Pedobacter</taxon>
    </lineage>
</organism>
<dbReference type="GO" id="GO:0046872">
    <property type="term" value="F:metal ion binding"/>
    <property type="evidence" value="ECO:0007669"/>
    <property type="project" value="InterPro"/>
</dbReference>
<dbReference type="RefSeq" id="WP_136839662.1">
    <property type="nucleotide sequence ID" value="NZ_SWBR01000002.1"/>
</dbReference>
<dbReference type="OrthoDB" id="9775118at2"/>
<dbReference type="SUPFAM" id="SSF56300">
    <property type="entry name" value="Metallo-dependent phosphatases"/>
    <property type="match status" value="1"/>
</dbReference>
<dbReference type="PANTHER" id="PTHR11575:SF24">
    <property type="entry name" value="5'-NUCLEOTIDASE"/>
    <property type="match status" value="1"/>
</dbReference>
<accession>A0A4U1CPU3</accession>
<comment type="similarity">
    <text evidence="1 2">Belongs to the 5'-nucleotidase family.</text>
</comment>
<name>A0A4U1CPU3_9SPHI</name>
<sequence length="318" mass="35166">MEELQKINRRNFIKAGGIASAAVALSLDSLDVFANGRLQKLTILHTNDVHSRIEPFPMDGSRNQGLGGTARRSALIKKIRAEQENVLLLDAGDIFQGTPYFNKFGGELEIKLMSQMQYDATTLGNHDFDNGVEGFYKQLPHANFPVLIANYDLSNTALSKSTQSFKVFKKAGLKIGVFGLGIQLKGLVDPKNYGETQYLDPVAKANETAAILKNDYKCDLVICLSHLGYSYRSNMVSDKVLAANTRNIDLIIGGHTHTFLDVPEDVKNLDGQITTINQVGFAGINLGRIDYYFEAYKDKKMKVGTPYLINNKLEPPTP</sequence>
<dbReference type="EMBL" id="SWBR01000002">
    <property type="protein sequence ID" value="TKC10087.1"/>
    <property type="molecule type" value="Genomic_DNA"/>
</dbReference>
<reference evidence="4 5" key="1">
    <citation type="submission" date="2019-04" db="EMBL/GenBank/DDBJ databases">
        <title>Pedobacter sp. RP-3-22 sp. nov., isolated from Arctic soil.</title>
        <authorList>
            <person name="Dahal R.H."/>
            <person name="Kim D.-U."/>
        </authorList>
    </citation>
    <scope>NUCLEOTIDE SEQUENCE [LARGE SCALE GENOMIC DNA]</scope>
    <source>
        <strain evidence="4 5">RP-3-22</strain>
    </source>
</reference>
<feature type="domain" description="Calcineurin-like phosphoesterase" evidence="3">
    <location>
        <begin position="41"/>
        <end position="258"/>
    </location>
</feature>
<protein>
    <submittedName>
        <fullName evidence="4">Twin-arginine translocation signal domain-containing protein</fullName>
    </submittedName>
</protein>
<dbReference type="PROSITE" id="PS00785">
    <property type="entry name" value="5_NUCLEOTIDASE_1"/>
    <property type="match status" value="1"/>
</dbReference>
<dbReference type="GO" id="GO:0016788">
    <property type="term" value="F:hydrolase activity, acting on ester bonds"/>
    <property type="evidence" value="ECO:0007669"/>
    <property type="project" value="InterPro"/>
</dbReference>
<dbReference type="PANTHER" id="PTHR11575">
    <property type="entry name" value="5'-NUCLEOTIDASE-RELATED"/>
    <property type="match status" value="1"/>
</dbReference>
<evidence type="ECO:0000313" key="4">
    <source>
        <dbReference type="EMBL" id="TKC10087.1"/>
    </source>
</evidence>
<dbReference type="Pfam" id="PF10518">
    <property type="entry name" value="TAT_signal"/>
    <property type="match status" value="1"/>
</dbReference>
<dbReference type="InterPro" id="IPR029052">
    <property type="entry name" value="Metallo-depent_PP-like"/>
</dbReference>
<dbReference type="Pfam" id="PF00149">
    <property type="entry name" value="Metallophos"/>
    <property type="match status" value="1"/>
</dbReference>
<dbReference type="NCBIfam" id="TIGR01409">
    <property type="entry name" value="TAT_signal_seq"/>
    <property type="match status" value="1"/>
</dbReference>
<keyword evidence="2" id="KW-0547">Nucleotide-binding</keyword>
<proteinExistence type="inferred from homology"/>
<dbReference type="InterPro" id="IPR004843">
    <property type="entry name" value="Calcineurin-like_PHP"/>
</dbReference>
<dbReference type="PRINTS" id="PR01607">
    <property type="entry name" value="APYRASEFAMLY"/>
</dbReference>
<keyword evidence="5" id="KW-1185">Reference proteome</keyword>
<comment type="caution">
    <text evidence="4">The sequence shown here is derived from an EMBL/GenBank/DDBJ whole genome shotgun (WGS) entry which is preliminary data.</text>
</comment>
<evidence type="ECO:0000259" key="3">
    <source>
        <dbReference type="Pfam" id="PF00149"/>
    </source>
</evidence>
<dbReference type="InterPro" id="IPR006311">
    <property type="entry name" value="TAT_signal"/>
</dbReference>
<dbReference type="InterPro" id="IPR006179">
    <property type="entry name" value="5_nucleotidase/apyrase"/>
</dbReference>
<evidence type="ECO:0000256" key="2">
    <source>
        <dbReference type="RuleBase" id="RU362119"/>
    </source>
</evidence>
<dbReference type="AlphaFoldDB" id="A0A4U1CPU3"/>
<gene>
    <name evidence="4" type="ORF">FA048_07720</name>
</gene>